<evidence type="ECO:0000313" key="2">
    <source>
        <dbReference type="EMBL" id="CAG8740505.1"/>
    </source>
</evidence>
<evidence type="ECO:0000256" key="1">
    <source>
        <dbReference type="SAM" id="Coils"/>
    </source>
</evidence>
<keyword evidence="1" id="KW-0175">Coiled coil</keyword>
<organism evidence="2 3">
    <name type="scientific">Ambispora leptoticha</name>
    <dbReference type="NCBI Taxonomy" id="144679"/>
    <lineage>
        <taxon>Eukaryota</taxon>
        <taxon>Fungi</taxon>
        <taxon>Fungi incertae sedis</taxon>
        <taxon>Mucoromycota</taxon>
        <taxon>Glomeromycotina</taxon>
        <taxon>Glomeromycetes</taxon>
        <taxon>Archaeosporales</taxon>
        <taxon>Ambisporaceae</taxon>
        <taxon>Ambispora</taxon>
    </lineage>
</organism>
<accession>A0A9N9IM49</accession>
<name>A0A9N9IM49_9GLOM</name>
<feature type="coiled-coil region" evidence="1">
    <location>
        <begin position="83"/>
        <end position="110"/>
    </location>
</feature>
<keyword evidence="3" id="KW-1185">Reference proteome</keyword>
<sequence length="135" mass="15424">DPLAVNNSLIITRNSIVVHNGTDIITSLQYILETEPDLSIQYLENVDVLNNYFPDIAFNDLTFSIEPIEEELNVLPSQPDADIVQIQDTENELKKEADNSKDKIQKIHNNLRKALGPRHAARVWKCAEQIYQLLQ</sequence>
<comment type="caution">
    <text evidence="2">The sequence shown here is derived from an EMBL/GenBank/DDBJ whole genome shotgun (WGS) entry which is preliminary data.</text>
</comment>
<dbReference type="Proteomes" id="UP000789508">
    <property type="component" value="Unassembled WGS sequence"/>
</dbReference>
<dbReference type="AlphaFoldDB" id="A0A9N9IM49"/>
<reference evidence="2" key="1">
    <citation type="submission" date="2021-06" db="EMBL/GenBank/DDBJ databases">
        <authorList>
            <person name="Kallberg Y."/>
            <person name="Tangrot J."/>
            <person name="Rosling A."/>
        </authorList>
    </citation>
    <scope>NUCLEOTIDE SEQUENCE</scope>
    <source>
        <strain evidence="2">FL130A</strain>
    </source>
</reference>
<evidence type="ECO:0000313" key="3">
    <source>
        <dbReference type="Proteomes" id="UP000789508"/>
    </source>
</evidence>
<proteinExistence type="predicted"/>
<protein>
    <submittedName>
        <fullName evidence="2">7857_t:CDS:1</fullName>
    </submittedName>
</protein>
<feature type="non-terminal residue" evidence="2">
    <location>
        <position position="1"/>
    </location>
</feature>
<dbReference type="EMBL" id="CAJVPS010035010">
    <property type="protein sequence ID" value="CAG8740505.1"/>
    <property type="molecule type" value="Genomic_DNA"/>
</dbReference>
<gene>
    <name evidence="2" type="ORF">ALEPTO_LOCUS12946</name>
</gene>
<feature type="non-terminal residue" evidence="2">
    <location>
        <position position="135"/>
    </location>
</feature>
<dbReference type="OrthoDB" id="2494022at2759"/>